<evidence type="ECO:0000256" key="2">
    <source>
        <dbReference type="ARBA" id="ARBA00022603"/>
    </source>
</evidence>
<keyword evidence="3 4" id="KW-0808">Transferase</keyword>
<gene>
    <name evidence="6 7" type="primary">LOC100904882</name>
</gene>
<dbReference type="GO" id="GO:0008173">
    <property type="term" value="F:RNA methyltransferase activity"/>
    <property type="evidence" value="ECO:0007669"/>
    <property type="project" value="UniProtKB-ARBA"/>
</dbReference>
<keyword evidence="5" id="KW-1185">Reference proteome</keyword>
<dbReference type="Proteomes" id="UP000694867">
    <property type="component" value="Unplaced"/>
</dbReference>
<comment type="function">
    <text evidence="4">S-adenosyl-L-methionine-dependent methyltransferase.</text>
</comment>
<dbReference type="InterPro" id="IPR026113">
    <property type="entry name" value="METTL2/6/8-like"/>
</dbReference>
<organism evidence="5 7">
    <name type="scientific">Galendromus occidentalis</name>
    <name type="common">western predatory mite</name>
    <dbReference type="NCBI Taxonomy" id="34638"/>
    <lineage>
        <taxon>Eukaryota</taxon>
        <taxon>Metazoa</taxon>
        <taxon>Ecdysozoa</taxon>
        <taxon>Arthropoda</taxon>
        <taxon>Chelicerata</taxon>
        <taxon>Arachnida</taxon>
        <taxon>Acari</taxon>
        <taxon>Parasitiformes</taxon>
        <taxon>Mesostigmata</taxon>
        <taxon>Gamasina</taxon>
        <taxon>Phytoseioidea</taxon>
        <taxon>Phytoseiidae</taxon>
        <taxon>Typhlodrominae</taxon>
        <taxon>Galendromus</taxon>
    </lineage>
</organism>
<dbReference type="GeneID" id="100904882"/>
<evidence type="ECO:0000313" key="7">
    <source>
        <dbReference type="RefSeq" id="XP_018496817.1"/>
    </source>
</evidence>
<dbReference type="PANTHER" id="PTHR22809:SF5">
    <property type="entry name" value="TRNA N(3)-METHYLCYTIDINE METHYLTRANSFERASE METTL6"/>
    <property type="match status" value="1"/>
</dbReference>
<dbReference type="KEGG" id="goe:100904882"/>
<sequence>MAMEEKTPVTLGHRSRTLTAEEIEKLSDDKETVSDFKQRKLEEEAKKHWDKFYMRNETRFFKDRHWTTREFEELLGQDFELPSKATGDQPTLLEVGCGVGNMIVPLIEEGSAFRFLACDFSPRAVALLKENPMFSKGSHRAFVCDMTTSQLLEEVPRESVDIVTMIFMLSAISPEKMPTVINNVFSVLRPGGMVLFRDYGLYDQAQLRFKRGHKLRENFYARQDGTRAFYFSEEVVKSLFESAGFQTKENSYVTRSTINRKEGIDVPRIFVQSKFVKPQARYLMQFADGV</sequence>
<dbReference type="PIRSF" id="PIRSF037755">
    <property type="entry name" value="Mettl2_prd"/>
    <property type="match status" value="1"/>
</dbReference>
<accession>A0AAJ7PAM5</accession>
<name>A0AAJ7PAM5_9ACAR</name>
<evidence type="ECO:0000256" key="4">
    <source>
        <dbReference type="PIRNR" id="PIRNR037755"/>
    </source>
</evidence>
<dbReference type="GO" id="GO:0008757">
    <property type="term" value="F:S-adenosylmethionine-dependent methyltransferase activity"/>
    <property type="evidence" value="ECO:0007669"/>
    <property type="project" value="UniProtKB-ARBA"/>
</dbReference>
<dbReference type="EC" id="2.1.1.-" evidence="4"/>
<evidence type="ECO:0000313" key="5">
    <source>
        <dbReference type="Proteomes" id="UP000694867"/>
    </source>
</evidence>
<dbReference type="InterPro" id="IPR029063">
    <property type="entry name" value="SAM-dependent_MTases_sf"/>
</dbReference>
<dbReference type="GO" id="GO:0032259">
    <property type="term" value="P:methylation"/>
    <property type="evidence" value="ECO:0007669"/>
    <property type="project" value="UniProtKB-KW"/>
</dbReference>
<dbReference type="RefSeq" id="XP_018496817.1">
    <property type="nucleotide sequence ID" value="XM_018641301.1"/>
</dbReference>
<dbReference type="Gene3D" id="3.40.50.150">
    <property type="entry name" value="Vaccinia Virus protein VP39"/>
    <property type="match status" value="1"/>
</dbReference>
<dbReference type="AlphaFoldDB" id="A0AAJ7PAM5"/>
<evidence type="ECO:0000256" key="3">
    <source>
        <dbReference type="ARBA" id="ARBA00022679"/>
    </source>
</evidence>
<dbReference type="PANTHER" id="PTHR22809">
    <property type="entry name" value="METHYLTRANSFERASE-RELATED"/>
    <property type="match status" value="1"/>
</dbReference>
<evidence type="ECO:0000256" key="1">
    <source>
        <dbReference type="ARBA" id="ARBA00009725"/>
    </source>
</evidence>
<dbReference type="Pfam" id="PF13489">
    <property type="entry name" value="Methyltransf_23"/>
    <property type="match status" value="1"/>
</dbReference>
<dbReference type="SUPFAM" id="SSF53335">
    <property type="entry name" value="S-adenosyl-L-methionine-dependent methyltransferases"/>
    <property type="match status" value="1"/>
</dbReference>
<keyword evidence="2 4" id="KW-0489">Methyltransferase</keyword>
<proteinExistence type="inferred from homology"/>
<dbReference type="RefSeq" id="XP_003738034.1">
    <property type="nucleotide sequence ID" value="XM_003737986.2"/>
</dbReference>
<protein>
    <recommendedName>
        <fullName evidence="4">tRNA N(3)-methylcytidine methyltransferase</fullName>
        <ecNumber evidence="4">2.1.1.-</ecNumber>
    </recommendedName>
</protein>
<evidence type="ECO:0000313" key="6">
    <source>
        <dbReference type="RefSeq" id="XP_003738034.1"/>
    </source>
</evidence>
<comment type="similarity">
    <text evidence="1 4">Belongs to the methyltransferase superfamily. METL family.</text>
</comment>
<dbReference type="CDD" id="cd02440">
    <property type="entry name" value="AdoMet_MTases"/>
    <property type="match status" value="1"/>
</dbReference>
<reference evidence="6 7" key="1">
    <citation type="submission" date="2025-04" db="UniProtKB">
        <authorList>
            <consortium name="RefSeq"/>
        </authorList>
    </citation>
    <scope>IDENTIFICATION</scope>
</reference>